<dbReference type="PANTHER" id="PTHR30246">
    <property type="entry name" value="2-KETO-3-DEOXY-6-PHOSPHOGLUCONATE ALDOLASE"/>
    <property type="match status" value="1"/>
</dbReference>
<keyword evidence="7" id="KW-1185">Reference proteome</keyword>
<dbReference type="Gene3D" id="3.20.20.70">
    <property type="entry name" value="Aldolase class I"/>
    <property type="match status" value="1"/>
</dbReference>
<dbReference type="PANTHER" id="PTHR30246:SF1">
    <property type="entry name" value="2-DEHYDRO-3-DEOXY-6-PHOSPHOGALACTONATE ALDOLASE-RELATED"/>
    <property type="match status" value="1"/>
</dbReference>
<accession>A0A6A4P6I0</accession>
<name>A0A6A4P6I0_LUPAL</name>
<organism evidence="6 7">
    <name type="scientific">Lupinus albus</name>
    <name type="common">White lupine</name>
    <name type="synonym">Lupinus termis</name>
    <dbReference type="NCBI Taxonomy" id="3870"/>
    <lineage>
        <taxon>Eukaryota</taxon>
        <taxon>Viridiplantae</taxon>
        <taxon>Streptophyta</taxon>
        <taxon>Embryophyta</taxon>
        <taxon>Tracheophyta</taxon>
        <taxon>Spermatophyta</taxon>
        <taxon>Magnoliopsida</taxon>
        <taxon>eudicotyledons</taxon>
        <taxon>Gunneridae</taxon>
        <taxon>Pentapetalae</taxon>
        <taxon>rosids</taxon>
        <taxon>fabids</taxon>
        <taxon>Fabales</taxon>
        <taxon>Fabaceae</taxon>
        <taxon>Papilionoideae</taxon>
        <taxon>50 kb inversion clade</taxon>
        <taxon>genistoids sensu lato</taxon>
        <taxon>core genistoids</taxon>
        <taxon>Genisteae</taxon>
        <taxon>Lupinus</taxon>
    </lineage>
</organism>
<evidence type="ECO:0000256" key="3">
    <source>
        <dbReference type="ARBA" id="ARBA00011233"/>
    </source>
</evidence>
<keyword evidence="4" id="KW-0456">Lyase</keyword>
<proteinExistence type="inferred from homology"/>
<dbReference type="InterPro" id="IPR000887">
    <property type="entry name" value="Aldlse_KDPG_KHG"/>
</dbReference>
<dbReference type="GO" id="GO:0016829">
    <property type="term" value="F:lyase activity"/>
    <property type="evidence" value="ECO:0007669"/>
    <property type="project" value="UniProtKB-KW"/>
</dbReference>
<keyword evidence="5" id="KW-0119">Carbohydrate metabolism</keyword>
<dbReference type="NCBIfam" id="TIGR01182">
    <property type="entry name" value="eda"/>
    <property type="match status" value="1"/>
</dbReference>
<dbReference type="Proteomes" id="UP000447434">
    <property type="component" value="Chromosome 17"/>
</dbReference>
<dbReference type="AlphaFoldDB" id="A0A6A4P6I0"/>
<evidence type="ECO:0000313" key="6">
    <source>
        <dbReference type="EMBL" id="KAE9595299.1"/>
    </source>
</evidence>
<sequence>MFTATATLSLYQWPSLRHDSSSSTLRVNVSPKAHLIQSHISVSPNDQTLFQIKNSGVIACLRANSAELAFEAANAAIAGGISVLEIVISTPGVFEVLQQLVKEHPTITLGVGTVLRIEDAKRAIKAGAKFMMSPAIIKDIMDYVQSDEILYIPGTMTPTEMFSAYEAGAKIVKVYPVSALGGSHYISTLKKPFPHISLVASQGITIDFVEEYILRGASSVVLSDAIFDKKAIAENDFEKIYKLAQSAALLGNKAVNR</sequence>
<evidence type="ECO:0000256" key="2">
    <source>
        <dbReference type="ARBA" id="ARBA00006906"/>
    </source>
</evidence>
<dbReference type="OrthoDB" id="1476984at2759"/>
<evidence type="ECO:0000256" key="5">
    <source>
        <dbReference type="ARBA" id="ARBA00023277"/>
    </source>
</evidence>
<evidence type="ECO:0000313" key="7">
    <source>
        <dbReference type="Proteomes" id="UP000447434"/>
    </source>
</evidence>
<evidence type="ECO:0000256" key="4">
    <source>
        <dbReference type="ARBA" id="ARBA00023239"/>
    </source>
</evidence>
<comment type="caution">
    <text evidence="6">The sequence shown here is derived from an EMBL/GenBank/DDBJ whole genome shotgun (WGS) entry which is preliminary data.</text>
</comment>
<dbReference type="Pfam" id="PF01081">
    <property type="entry name" value="Aldolase"/>
    <property type="match status" value="1"/>
</dbReference>
<evidence type="ECO:0000256" key="1">
    <source>
        <dbReference type="ARBA" id="ARBA00004761"/>
    </source>
</evidence>
<comment type="pathway">
    <text evidence="1">Carbohydrate acid metabolism.</text>
</comment>
<comment type="similarity">
    <text evidence="2">Belongs to the KHG/KDPG aldolase family.</text>
</comment>
<dbReference type="CDD" id="cd00452">
    <property type="entry name" value="KDPG_aldolase"/>
    <property type="match status" value="1"/>
</dbReference>
<dbReference type="InterPro" id="IPR013785">
    <property type="entry name" value="Aldolase_TIM"/>
</dbReference>
<dbReference type="SUPFAM" id="SSF51569">
    <property type="entry name" value="Aldolase"/>
    <property type="match status" value="1"/>
</dbReference>
<gene>
    <name evidence="6" type="ORF">Lalb_Chr17g0337231</name>
</gene>
<protein>
    <submittedName>
        <fullName evidence="6">Putative 2-dehydro-3-deoxy-phosphogluconate aldolase</fullName>
    </submittedName>
</protein>
<reference evidence="7" key="1">
    <citation type="journal article" date="2020" name="Nat. Commun.">
        <title>Genome sequence of the cluster root forming white lupin.</title>
        <authorList>
            <person name="Hufnagel B."/>
            <person name="Marques A."/>
            <person name="Soriano A."/>
            <person name="Marques L."/>
            <person name="Divol F."/>
            <person name="Doumas P."/>
            <person name="Sallet E."/>
            <person name="Mancinotti D."/>
            <person name="Carrere S."/>
            <person name="Marande W."/>
            <person name="Arribat S."/>
            <person name="Keller J."/>
            <person name="Huneau C."/>
            <person name="Blein T."/>
            <person name="Aime D."/>
            <person name="Laguerre M."/>
            <person name="Taylor J."/>
            <person name="Schubert V."/>
            <person name="Nelson M."/>
            <person name="Geu-Flores F."/>
            <person name="Crespi M."/>
            <person name="Gallardo-Guerrero K."/>
            <person name="Delaux P.-M."/>
            <person name="Salse J."/>
            <person name="Berges H."/>
            <person name="Guyot R."/>
            <person name="Gouzy J."/>
            <person name="Peret B."/>
        </authorList>
    </citation>
    <scope>NUCLEOTIDE SEQUENCE [LARGE SCALE GENOMIC DNA]</scope>
    <source>
        <strain evidence="7">cv. Amiga</strain>
    </source>
</reference>
<comment type="subunit">
    <text evidence="3">Homotrimer.</text>
</comment>
<dbReference type="EMBL" id="WOCE01000017">
    <property type="protein sequence ID" value="KAE9595299.1"/>
    <property type="molecule type" value="Genomic_DNA"/>
</dbReference>